<keyword evidence="3" id="KW-1185">Reference proteome</keyword>
<evidence type="ECO:0008006" key="4">
    <source>
        <dbReference type="Google" id="ProtNLM"/>
    </source>
</evidence>
<name>A0A553PTT2_TIGCA</name>
<protein>
    <recommendedName>
        <fullName evidence="4">BACK domain-containing protein</fullName>
    </recommendedName>
</protein>
<dbReference type="AlphaFoldDB" id="A0A553PTT2"/>
<evidence type="ECO:0000313" key="2">
    <source>
        <dbReference type="EMBL" id="TRY81091.1"/>
    </source>
</evidence>
<dbReference type="SMART" id="SM00612">
    <property type="entry name" value="Kelch"/>
    <property type="match status" value="2"/>
</dbReference>
<reference evidence="2 3" key="1">
    <citation type="journal article" date="2018" name="Nat. Ecol. Evol.">
        <title>Genomic signatures of mitonuclear coevolution across populations of Tigriopus californicus.</title>
        <authorList>
            <person name="Barreto F.S."/>
            <person name="Watson E.T."/>
            <person name="Lima T.G."/>
            <person name="Willett C.S."/>
            <person name="Edmands S."/>
            <person name="Li W."/>
            <person name="Burton R.S."/>
        </authorList>
    </citation>
    <scope>NUCLEOTIDE SEQUENCE [LARGE SCALE GENOMIC DNA]</scope>
    <source>
        <strain evidence="2 3">San Diego</strain>
    </source>
</reference>
<dbReference type="EMBL" id="VCGU01000001">
    <property type="protein sequence ID" value="TRY81091.1"/>
    <property type="molecule type" value="Genomic_DNA"/>
</dbReference>
<evidence type="ECO:0000256" key="1">
    <source>
        <dbReference type="ARBA" id="ARBA00022441"/>
    </source>
</evidence>
<dbReference type="SUPFAM" id="SSF117281">
    <property type="entry name" value="Kelch motif"/>
    <property type="match status" value="1"/>
</dbReference>
<proteinExistence type="predicted"/>
<organism evidence="2 3">
    <name type="scientific">Tigriopus californicus</name>
    <name type="common">Marine copepod</name>
    <dbReference type="NCBI Taxonomy" id="6832"/>
    <lineage>
        <taxon>Eukaryota</taxon>
        <taxon>Metazoa</taxon>
        <taxon>Ecdysozoa</taxon>
        <taxon>Arthropoda</taxon>
        <taxon>Crustacea</taxon>
        <taxon>Multicrustacea</taxon>
        <taxon>Hexanauplia</taxon>
        <taxon>Copepoda</taxon>
        <taxon>Harpacticoida</taxon>
        <taxon>Harpacticidae</taxon>
        <taxon>Tigriopus</taxon>
    </lineage>
</organism>
<dbReference type="InterPro" id="IPR006652">
    <property type="entry name" value="Kelch_1"/>
</dbReference>
<dbReference type="InterPro" id="IPR015915">
    <property type="entry name" value="Kelch-typ_b-propeller"/>
</dbReference>
<comment type="caution">
    <text evidence="2">The sequence shown here is derived from an EMBL/GenBank/DDBJ whole genome shotgun (WGS) entry which is preliminary data.</text>
</comment>
<accession>A0A553PTT2</accession>
<gene>
    <name evidence="2" type="ORF">TCAL_13645</name>
</gene>
<dbReference type="Gene3D" id="2.120.10.80">
    <property type="entry name" value="Kelch-type beta propeller"/>
    <property type="match status" value="1"/>
</dbReference>
<keyword evidence="1" id="KW-0880">Kelch repeat</keyword>
<dbReference type="Proteomes" id="UP000318571">
    <property type="component" value="Chromosome 12"/>
</dbReference>
<evidence type="ECO:0000313" key="3">
    <source>
        <dbReference type="Proteomes" id="UP000318571"/>
    </source>
</evidence>
<sequence>MVLLQGKPLLIGGCDSNDMTCPPLAKVEVYEESTKQWLYKASLPQPIRSFAAIVVDNGTKVIVAGGRLSSSTTDMVTSFQLLNNAWTILNSAPNPICYQLGTRVTLPDTRDGFLMVGGFLDGAFTLSVKAFFMDLETMSWESLSAFDTIGNTMHGGDMFYLEGQVFAIPYYEGGIWQDASRILSRDMTDSNAQWISHNMSAKAKGKERTEQSKMLCHAGNFNHNI</sequence>